<feature type="compositionally biased region" description="Low complexity" evidence="1">
    <location>
        <begin position="1866"/>
        <end position="1897"/>
    </location>
</feature>
<feature type="region of interest" description="Disordered" evidence="1">
    <location>
        <begin position="1320"/>
        <end position="1341"/>
    </location>
</feature>
<feature type="region of interest" description="Disordered" evidence="1">
    <location>
        <begin position="3016"/>
        <end position="3042"/>
    </location>
</feature>
<keyword evidence="4" id="KW-1185">Reference proteome</keyword>
<proteinExistence type="predicted"/>
<feature type="compositionally biased region" description="Low complexity" evidence="1">
    <location>
        <begin position="2472"/>
        <end position="2484"/>
    </location>
</feature>
<feature type="region of interest" description="Disordered" evidence="1">
    <location>
        <begin position="1709"/>
        <end position="1734"/>
    </location>
</feature>
<feature type="region of interest" description="Disordered" evidence="1">
    <location>
        <begin position="2431"/>
        <end position="2484"/>
    </location>
</feature>
<feature type="compositionally biased region" description="Low complexity" evidence="1">
    <location>
        <begin position="1328"/>
        <end position="1341"/>
    </location>
</feature>
<evidence type="ECO:0000256" key="1">
    <source>
        <dbReference type="SAM" id="MobiDB-lite"/>
    </source>
</evidence>
<feature type="region of interest" description="Disordered" evidence="1">
    <location>
        <begin position="1068"/>
        <end position="1096"/>
    </location>
</feature>
<keyword evidence="2" id="KW-1133">Transmembrane helix</keyword>
<feature type="compositionally biased region" description="Polar residues" evidence="1">
    <location>
        <begin position="2275"/>
        <end position="2292"/>
    </location>
</feature>
<keyword evidence="2" id="KW-0472">Membrane</keyword>
<feature type="region of interest" description="Disordered" evidence="1">
    <location>
        <begin position="2274"/>
        <end position="2299"/>
    </location>
</feature>
<feature type="compositionally biased region" description="Polar residues" evidence="1">
    <location>
        <begin position="1080"/>
        <end position="1089"/>
    </location>
</feature>
<feature type="compositionally biased region" description="Low complexity" evidence="1">
    <location>
        <begin position="2139"/>
        <end position="2176"/>
    </location>
</feature>
<feature type="transmembrane region" description="Helical" evidence="2">
    <location>
        <begin position="105"/>
        <end position="127"/>
    </location>
</feature>
<evidence type="ECO:0000256" key="2">
    <source>
        <dbReference type="SAM" id="Phobius"/>
    </source>
</evidence>
<feature type="region of interest" description="Disordered" evidence="1">
    <location>
        <begin position="738"/>
        <end position="765"/>
    </location>
</feature>
<protein>
    <submittedName>
        <fullName evidence="3">Uncharacterized protein</fullName>
    </submittedName>
</protein>
<feature type="region of interest" description="Disordered" evidence="1">
    <location>
        <begin position="1748"/>
        <end position="2211"/>
    </location>
</feature>
<keyword evidence="2" id="KW-0812">Transmembrane</keyword>
<dbReference type="EMBL" id="JAEHOC010000002">
    <property type="protein sequence ID" value="KAG2444497.1"/>
    <property type="molecule type" value="Genomic_DNA"/>
</dbReference>
<feature type="region of interest" description="Disordered" evidence="1">
    <location>
        <begin position="2700"/>
        <end position="2737"/>
    </location>
</feature>
<reference evidence="3" key="1">
    <citation type="journal article" date="2020" name="bioRxiv">
        <title>Comparative genomics of Chlamydomonas.</title>
        <authorList>
            <person name="Craig R.J."/>
            <person name="Hasan A.R."/>
            <person name="Ness R.W."/>
            <person name="Keightley P.D."/>
        </authorList>
    </citation>
    <scope>NUCLEOTIDE SEQUENCE</scope>
    <source>
        <strain evidence="3">SAG 7.73</strain>
    </source>
</reference>
<comment type="caution">
    <text evidence="3">The sequence shown here is derived from an EMBL/GenBank/DDBJ whole genome shotgun (WGS) entry which is preliminary data.</text>
</comment>
<feature type="compositionally biased region" description="Low complexity" evidence="1">
    <location>
        <begin position="1981"/>
        <end position="1992"/>
    </location>
</feature>
<feature type="region of interest" description="Disordered" evidence="1">
    <location>
        <begin position="135"/>
        <end position="159"/>
    </location>
</feature>
<feature type="transmembrane region" description="Helical" evidence="2">
    <location>
        <begin position="427"/>
        <end position="448"/>
    </location>
</feature>
<evidence type="ECO:0000313" key="4">
    <source>
        <dbReference type="Proteomes" id="UP000650467"/>
    </source>
</evidence>
<dbReference type="OrthoDB" id="553203at2759"/>
<name>A0A835WBT7_CHLIN</name>
<organism evidence="3 4">
    <name type="scientific">Chlamydomonas incerta</name>
    <dbReference type="NCBI Taxonomy" id="51695"/>
    <lineage>
        <taxon>Eukaryota</taxon>
        <taxon>Viridiplantae</taxon>
        <taxon>Chlorophyta</taxon>
        <taxon>core chlorophytes</taxon>
        <taxon>Chlorophyceae</taxon>
        <taxon>CS clade</taxon>
        <taxon>Chlamydomonadales</taxon>
        <taxon>Chlamydomonadaceae</taxon>
        <taxon>Chlamydomonas</taxon>
    </lineage>
</organism>
<feature type="transmembrane region" description="Helical" evidence="2">
    <location>
        <begin position="26"/>
        <end position="46"/>
    </location>
</feature>
<dbReference type="Proteomes" id="UP000650467">
    <property type="component" value="Unassembled WGS sequence"/>
</dbReference>
<feature type="compositionally biased region" description="Low complexity" evidence="1">
    <location>
        <begin position="139"/>
        <end position="155"/>
    </location>
</feature>
<feature type="compositionally biased region" description="Polar residues" evidence="1">
    <location>
        <begin position="1993"/>
        <end position="2012"/>
    </location>
</feature>
<accession>A0A835WBT7</accession>
<sequence length="3042" mass="300497">MKKAARPHHSAGAEARFQHFLARSNLLHCLGMHLLYVTAIQLSFVLRTIGEDGCEAQRAAGAVLPQYPCGGPTVAQARHVLAHALFYFVERPARLADFGVAFNTAAMLLVTAWLLLLSVLLAAAALAQASRRRCSRNSGGWRPAGRGRAPADPRGFSGSSKASLLLESSPADGQPLLDGGSAGVSSCQAPTAAAGQQQQPQPQLLLLPPPQAAAHPREPLVCRVAALCWRAWLRGRTTALTVTPLQSWCVALPLTLLLHSYGCCPPAIRSNPSAEAAASAVAAAAAAAGSGAVIPSSGAGSAAGGAACALAAQGLLSLVPDAAAPAWRRLGSYQLVMGAVQRPVWDMAVTALLMDGMRLRFRHMAAVSLLRATAVSLTAAFVQVREAAAASAAAPTDAGHAAAAAGGLEVAPPLAVRLRLAAAWARAALRHLAVLLPLACVPLLYWWWSEQRLRRRLTLLEAAAAADAASVGSGQPGGSSDSSSATASCDRAMALATDGAAQLKPRTTKAGNFTAPAGSAADGASPASSPFGLQALAARSAKVVSAPIGPTGGAALSAGGSGSWGAGAVAVVPAAIAAARPTRLTSAYSSGALSCSHAQDMTMSALLTSADSSLSNGSGASCLDPAGGVSSGSGSSSGAGGGCGAGGVGSSVSGSASATAAAAVSAMADVLRSDFASAMSSCSWLSDDETITSGSMLGNDDHGPAIALELPPPQLLLSTGALHPQPLPRRSLDSFLSRASPAARGDRDPAGGCISRGRERGGSAPAARMELTAAAAGAVKTDPAAPAGACAATASSSCSRSPADPPHLPSTAAAAPPPQLSAPAAAAPPAGPPADSAVPAAAAGVATGDDGANPLVAAAAAMPQPPAGAPASKAPATPLAATAEVITRTPSPSHPPLLLSPALSPAVLDATVLAQPVLRGTLHATPAAAAATQRNSRLVAAGRLRPLGCGGGITALAAGGQLQQRSVKCAAPYVGLTSMSTFSVKVRNPTGSHEEYAARLAAAVTPLILPPGIAAQRQHAPSAAAPAAHSLITIAAVTPQPLLCLLPAGAGASILTSGSGGSTHLITQPSAPGVEAPPASTITGGSTAHASPLQPPSGAAAAAAAAAPAAHGRTGGYVVVQGCVQLIAWVRGVDGAMVQRVVELNEEMAAALGLDAAAVAALMRQQEQQLQQAPQRTLPPLLEAAGGAQEETPEQHHSAAQLALLPPASSSSGQVAPAAVPVTAAPLQPGLGVAPPATTTGMDLPQALVQAVPDASRVGQWTVQTPAAAAATAPPPHAASVPPLAMPAGGLSLSIPVSPTHKVPIPGAFGGAATAQLQTPHLPTSPRSLALPPGAAPASGPLSQPNCAGGTVGATAAAHDNAGALTIECAWTPCVPTSPASSPPLELELGLTSAAPQTLRLLLVQHGTLLADFTCVLGAGPQVLLLPVPPQPQPTVMQLVFAPAAGAATASTPLLYDIATLLAVPDDVAAELAELSQVMRMEYGNGSSGNGSSSSTSTGGGAAWRDHYAPLISDLAYIMERAELAAAASAAAAASGAAAEAAAGGSRPACAAAGRMAAERAALAANAAADGPSAVLRVAQQLVTYLQANGMAATARFVMATVHQALQLHLMLDEVAAAAGQRLAAAPGGAAGAGAGDARLQAVAGPAALGMAGGGDNAIAVAGGAGSDGSRSPRVGIRLPALGAAPASAVAPASLPLPSRLEAQAGQELGGSYRDGSPGGVATAAAPSMQRQPSSALKLLPALPSPFSAALQPLSDRDGRSSPDDGSDTQAAADSAPAGPDEQLPVRQASTELKLPPPLASPFSAAMRPWGEEESSSDEAEAAEQPRQLDPQPPSPPLKLPPSLPSPFSAAMQPWSIDDGGGGDEGNSSASPSAGGSSATSAGAADAPALLQQPSAAMKLPPQLPSPFAAATEPWSRESHDGSGSDSDADACTGSPPLSHQPAPAPAPTALGSPARQASQQIKLPRGLPSPFAAAQEPWDDSTSSSTGDTATPSEPTPQATMALQASRQPSTAPIKLPRGLPSPFAGTLAPWSDASSSDGDEQSPERPVQQPEPERQHSALRGNRGGSDGRQASRQRSTVVPPADEPGEAHAASRSRPTSLQRRGSRHVGAAAHRRTDAITAGLRAATRTAEEHPPGPSFSSRSGGHSARSCNAAASSAAASSSLSSASPFALIASRPPRIRFDDGSAGGSASGRSSCSASGGDGSGDSKAAAPAIEAAGGQRYGCGGSGGTAAAPALGTAATAGAATPWSAALPPSPFLRSAPTLFAALEPAASASSGRVTATQPSNSSRASPPFSGRTTAEVHVALCEPGMSAVLSRQLTGPTTPTTQASVAHHSMTGTWQQHPAMGASPTSASAAASAAASRGRGGLVARRSTDSAGAATLAARRATIGGAGGPADAAAESAAAGWMGLCGLQRVRSVALRGDRASAEAAACGPGRSSGGGPSSSVEAAAPCMALPPRQPRISEHGNDPSSAAPAAAGAASPSAGRGYLSSDLCSGLAWEEVVTTVAMCEPGGIECGSDATAQAGASVGATLQNARSSAVPGSVTAPAPLPASDPGASGSNALSPAVSNAADTFVKGGYGAADVSGDGFARCASLSGSSVRSSCCVNFRSRSASDGSADAFVGRTGSLHVSSSGGGFGRMGSQASLGSGGAPGRTGSGRRSAMGASLALLTRPRIMQALQDSCLGYSSADAALPPQRAADGTAATTTTTTTTGSAPGAAAAAAPQGDRKLRPRRGSAARTVAAAAALADAAASTVAAVRHRCAALRRRRLTRVEAAYGLYHARQALALDSWTLAYIALKAVVCLAMPLVTTGTLERQELLLVGPHLLLRMLSFAPKAAVLLLALYAHACAALTSQHARAGPATPLTVGLHARLGAAPAATALAVADPAWAVAWREAWVLACGYAELLLLMAPMALGLLPPPRSLVTRLRGLGLEVLMDGVQRVAFDQVRTWRRLPQHTLHCGLVYVLAAHQLQLPHAAALAALTWLAGLVTCLVLEVPRRVDFAALRRGPAAAAAAAPPPAVRPVPRLGRPEQAPAQAS</sequence>
<feature type="compositionally biased region" description="Gly residues" evidence="1">
    <location>
        <begin position="2650"/>
        <end position="2659"/>
    </location>
</feature>
<gene>
    <name evidence="3" type="ORF">HXX76_001246</name>
</gene>
<feature type="region of interest" description="Disordered" evidence="1">
    <location>
        <begin position="794"/>
        <end position="838"/>
    </location>
</feature>
<evidence type="ECO:0000313" key="3">
    <source>
        <dbReference type="EMBL" id="KAG2444497.1"/>
    </source>
</evidence>
<feature type="compositionally biased region" description="Pro residues" evidence="1">
    <location>
        <begin position="1831"/>
        <end position="1845"/>
    </location>
</feature>
<feature type="region of interest" description="Disordered" evidence="1">
    <location>
        <begin position="2543"/>
        <end position="2566"/>
    </location>
</feature>
<feature type="compositionally biased region" description="Low complexity" evidence="1">
    <location>
        <begin position="2701"/>
        <end position="2726"/>
    </location>
</feature>
<feature type="compositionally biased region" description="Acidic residues" evidence="1">
    <location>
        <begin position="1812"/>
        <end position="1822"/>
    </location>
</feature>
<feature type="compositionally biased region" description="Low complexity" evidence="1">
    <location>
        <begin position="821"/>
        <end position="838"/>
    </location>
</feature>
<feature type="region of interest" description="Disordered" evidence="1">
    <location>
        <begin position="2635"/>
        <end position="2663"/>
    </location>
</feature>